<dbReference type="KEGG" id="peo:AS203_09735"/>
<gene>
    <name evidence="2" type="ORF">AS203_09735</name>
</gene>
<dbReference type="InterPro" id="IPR016032">
    <property type="entry name" value="Sig_transdc_resp-reg_C-effctor"/>
</dbReference>
<dbReference type="Proteomes" id="UP000056252">
    <property type="component" value="Chromosome"/>
</dbReference>
<evidence type="ECO:0000313" key="2">
    <source>
        <dbReference type="EMBL" id="ALO49334.1"/>
    </source>
</evidence>
<dbReference type="Gene3D" id="1.10.10.10">
    <property type="entry name" value="Winged helix-like DNA-binding domain superfamily/Winged helix DNA-binding domain"/>
    <property type="match status" value="1"/>
</dbReference>
<dbReference type="PROSITE" id="PS50043">
    <property type="entry name" value="HTH_LUXR_2"/>
    <property type="match status" value="1"/>
</dbReference>
<organism evidence="2 3">
    <name type="scientific">Hoylesella enoeca</name>
    <dbReference type="NCBI Taxonomy" id="76123"/>
    <lineage>
        <taxon>Bacteria</taxon>
        <taxon>Pseudomonadati</taxon>
        <taxon>Bacteroidota</taxon>
        <taxon>Bacteroidia</taxon>
        <taxon>Bacteroidales</taxon>
        <taxon>Prevotellaceae</taxon>
        <taxon>Hoylesella</taxon>
    </lineage>
</organism>
<dbReference type="Gene3D" id="3.30.450.20">
    <property type="entry name" value="PAS domain"/>
    <property type="match status" value="1"/>
</dbReference>
<dbReference type="SMART" id="SM00421">
    <property type="entry name" value="HTH_LUXR"/>
    <property type="match status" value="1"/>
</dbReference>
<dbReference type="PRINTS" id="PR00038">
    <property type="entry name" value="HTHLUXR"/>
</dbReference>
<keyword evidence="3" id="KW-1185">Reference proteome</keyword>
<dbReference type="CDD" id="cd06170">
    <property type="entry name" value="LuxR_C_like"/>
    <property type="match status" value="1"/>
</dbReference>
<evidence type="ECO:0000313" key="3">
    <source>
        <dbReference type="Proteomes" id="UP000056252"/>
    </source>
</evidence>
<dbReference type="GO" id="GO:0003677">
    <property type="term" value="F:DNA binding"/>
    <property type="evidence" value="ECO:0007669"/>
    <property type="project" value="InterPro"/>
</dbReference>
<dbReference type="InterPro" id="IPR036388">
    <property type="entry name" value="WH-like_DNA-bd_sf"/>
</dbReference>
<evidence type="ECO:0000259" key="1">
    <source>
        <dbReference type="PROSITE" id="PS50043"/>
    </source>
</evidence>
<dbReference type="OrthoDB" id="1727128at2"/>
<dbReference type="InterPro" id="IPR000792">
    <property type="entry name" value="Tscrpt_reg_LuxR_C"/>
</dbReference>
<sequence length="251" mass="29688">MMNVEYFFGILNDIQTISDKQYEQIPLLIKAAEAFARISYQCVYLFDFFRKRFLYVSDHPTFLCGYTTEEVKKLGYTFYIEKVPHQELGMLIETYRRVFQFFNRNDSIDKLRGTMSCDFHLKNDKKTILVNHKLTPVLLNKEEKVWVAMCTISLSSQKTPGHLIFHTDYSPWYWLYSFTQHRWEEKYKFSLKEGEKAVLRLSAEGLTIDQIAVELHKSPDTIKSCKHKLFNKLKVTNIAEALSYAITYHLV</sequence>
<dbReference type="EMBL" id="CP013195">
    <property type="protein sequence ID" value="ALO49334.1"/>
    <property type="molecule type" value="Genomic_DNA"/>
</dbReference>
<dbReference type="AlphaFoldDB" id="A0A0S2KM02"/>
<feature type="domain" description="HTH luxR-type" evidence="1">
    <location>
        <begin position="184"/>
        <end position="249"/>
    </location>
</feature>
<protein>
    <recommendedName>
        <fullName evidence="1">HTH luxR-type domain-containing protein</fullName>
    </recommendedName>
</protein>
<dbReference type="RefSeq" id="WP_025065310.1">
    <property type="nucleotide sequence ID" value="NZ_CAUPOR010000064.1"/>
</dbReference>
<dbReference type="STRING" id="76123.AS203_09735"/>
<dbReference type="Pfam" id="PF00196">
    <property type="entry name" value="GerE"/>
    <property type="match status" value="1"/>
</dbReference>
<dbReference type="SUPFAM" id="SSF46894">
    <property type="entry name" value="C-terminal effector domain of the bipartite response regulators"/>
    <property type="match status" value="1"/>
</dbReference>
<proteinExistence type="predicted"/>
<name>A0A0S2KM02_9BACT</name>
<reference evidence="3" key="1">
    <citation type="submission" date="2015-11" db="EMBL/GenBank/DDBJ databases">
        <authorList>
            <person name="Holder M.E."/>
            <person name="Ajami N.J."/>
            <person name="Petrosino J.F."/>
        </authorList>
    </citation>
    <scope>NUCLEOTIDE SEQUENCE [LARGE SCALE GENOMIC DNA]</scope>
    <source>
        <strain evidence="3">F0113</strain>
    </source>
</reference>
<dbReference type="GO" id="GO:0006355">
    <property type="term" value="P:regulation of DNA-templated transcription"/>
    <property type="evidence" value="ECO:0007669"/>
    <property type="project" value="InterPro"/>
</dbReference>
<accession>A0A0S2KM02</accession>